<keyword evidence="3" id="KW-1185">Reference proteome</keyword>
<dbReference type="EMBL" id="JBJKBG010000006">
    <property type="protein sequence ID" value="KAL3733972.1"/>
    <property type="molecule type" value="Genomic_DNA"/>
</dbReference>
<organism evidence="2 3">
    <name type="scientific">Eucalyptus globulus</name>
    <name type="common">Tasmanian blue gum</name>
    <dbReference type="NCBI Taxonomy" id="34317"/>
    <lineage>
        <taxon>Eukaryota</taxon>
        <taxon>Viridiplantae</taxon>
        <taxon>Streptophyta</taxon>
        <taxon>Embryophyta</taxon>
        <taxon>Tracheophyta</taxon>
        <taxon>Spermatophyta</taxon>
        <taxon>Magnoliopsida</taxon>
        <taxon>eudicotyledons</taxon>
        <taxon>Gunneridae</taxon>
        <taxon>Pentapetalae</taxon>
        <taxon>rosids</taxon>
        <taxon>malvids</taxon>
        <taxon>Myrtales</taxon>
        <taxon>Myrtaceae</taxon>
        <taxon>Myrtoideae</taxon>
        <taxon>Eucalypteae</taxon>
        <taxon>Eucalyptus</taxon>
    </lineage>
</organism>
<dbReference type="PANTHER" id="PTHR11439">
    <property type="entry name" value="GAG-POL-RELATED RETROTRANSPOSON"/>
    <property type="match status" value="1"/>
</dbReference>
<evidence type="ECO:0000313" key="3">
    <source>
        <dbReference type="Proteomes" id="UP001634007"/>
    </source>
</evidence>
<protein>
    <submittedName>
        <fullName evidence="2">Uncharacterized protein</fullName>
    </submittedName>
</protein>
<dbReference type="CDD" id="cd09272">
    <property type="entry name" value="RNase_HI_RT_Ty1"/>
    <property type="match status" value="1"/>
</dbReference>
<evidence type="ECO:0000256" key="1">
    <source>
        <dbReference type="SAM" id="MobiDB-lite"/>
    </source>
</evidence>
<dbReference type="SUPFAM" id="SSF56672">
    <property type="entry name" value="DNA/RNA polymerases"/>
    <property type="match status" value="1"/>
</dbReference>
<feature type="region of interest" description="Disordered" evidence="1">
    <location>
        <begin position="1"/>
        <end position="23"/>
    </location>
</feature>
<comment type="caution">
    <text evidence="2">The sequence shown here is derived from an EMBL/GenBank/DDBJ whole genome shotgun (WGS) entry which is preliminary data.</text>
</comment>
<reference evidence="2 3" key="1">
    <citation type="submission" date="2024-11" db="EMBL/GenBank/DDBJ databases">
        <title>Chromosome-level genome assembly of Eucalyptus globulus Labill. provides insights into its genome evolution.</title>
        <authorList>
            <person name="Li X."/>
        </authorList>
    </citation>
    <scope>NUCLEOTIDE SEQUENCE [LARGE SCALE GENOMIC DNA]</scope>
    <source>
        <strain evidence="2">CL2024</strain>
        <tissue evidence="2">Fresh tender leaves</tissue>
    </source>
</reference>
<gene>
    <name evidence="2" type="ORF">ACJRO7_023338</name>
</gene>
<dbReference type="InterPro" id="IPR043502">
    <property type="entry name" value="DNA/RNA_pol_sf"/>
</dbReference>
<dbReference type="Proteomes" id="UP001634007">
    <property type="component" value="Unassembled WGS sequence"/>
</dbReference>
<dbReference type="PANTHER" id="PTHR11439:SF463">
    <property type="entry name" value="REVERSE TRANSCRIPTASE TY1_COPIA-TYPE DOMAIN-CONTAINING PROTEIN"/>
    <property type="match status" value="1"/>
</dbReference>
<accession>A0ABD3K899</accession>
<dbReference type="AlphaFoldDB" id="A0ABD3K899"/>
<name>A0ABD3K899_EUCGL</name>
<sequence>MGDAKEVATPLATGHSLSVHDKQSPTNATEFRSLIGALQYLNITRPDLGFAVNKLSQFMHKPTTTHWTAAKRLLRYLKGTLFHGLHLRCDTRPMLHAYTDADWAGNIDDRTSTSGFVIYIGANPISWSSRKQQSVAWSSTEAEYRAIAMASAELIWVKSLLQELGIHMDTAPSLYCDNIGATYVCANPIFHSRMKHIEIDYHFVRELVKASKMRVSHISTHDQLADILTKPLSRLRTIQLRDKMDVSDGTSILRGRVKI</sequence>
<proteinExistence type="predicted"/>
<evidence type="ECO:0000313" key="2">
    <source>
        <dbReference type="EMBL" id="KAL3733972.1"/>
    </source>
</evidence>